<evidence type="ECO:0000313" key="1">
    <source>
        <dbReference type="EMBL" id="RKF30084.1"/>
    </source>
</evidence>
<name>A0A420FB01_9SPHI</name>
<dbReference type="EMBL" id="MCAQ01000030">
    <property type="protein sequence ID" value="RKF30084.1"/>
    <property type="molecule type" value="Genomic_DNA"/>
</dbReference>
<dbReference type="Proteomes" id="UP000286402">
    <property type="component" value="Unassembled WGS sequence"/>
</dbReference>
<comment type="caution">
    <text evidence="1">The sequence shown here is derived from an EMBL/GenBank/DDBJ whole genome shotgun (WGS) entry which is preliminary data.</text>
</comment>
<keyword evidence="2" id="KW-1185">Reference proteome</keyword>
<proteinExistence type="predicted"/>
<protein>
    <submittedName>
        <fullName evidence="1">Uncharacterized protein</fullName>
    </submittedName>
</protein>
<sequence>MEAKYTMKKKFGVRQKIATPPEVIVAEILDFYLKFYIFEIRLNLNCEEKIKTSFSGFMVCTDLSDWIGAIWVRICQPQHGSR</sequence>
<gene>
    <name evidence="1" type="ORF">BCY89_19965</name>
</gene>
<reference evidence="1 2" key="1">
    <citation type="submission" date="2016-07" db="EMBL/GenBank/DDBJ databases">
        <title>Genome analysis of Sphingobacterium siyangense T12B17.</title>
        <authorList>
            <person name="Xu D."/>
            <person name="Su Y."/>
            <person name="Zheng S."/>
        </authorList>
    </citation>
    <scope>NUCLEOTIDE SEQUENCE [LARGE SCALE GENOMIC DNA]</scope>
    <source>
        <strain evidence="1 2">T12B17</strain>
    </source>
</reference>
<organism evidence="1 2">
    <name type="scientific">Sphingobacterium siyangense</name>
    <dbReference type="NCBI Taxonomy" id="459529"/>
    <lineage>
        <taxon>Bacteria</taxon>
        <taxon>Pseudomonadati</taxon>
        <taxon>Bacteroidota</taxon>
        <taxon>Sphingobacteriia</taxon>
        <taxon>Sphingobacteriales</taxon>
        <taxon>Sphingobacteriaceae</taxon>
        <taxon>Sphingobacterium</taxon>
    </lineage>
</organism>
<accession>A0A420FB01</accession>
<evidence type="ECO:0000313" key="2">
    <source>
        <dbReference type="Proteomes" id="UP000286402"/>
    </source>
</evidence>
<dbReference type="AlphaFoldDB" id="A0A420FB01"/>